<organism evidence="2 3">
    <name type="scientific">Microvirga tunisiensis</name>
    <dbReference type="NCBI Taxonomy" id="2108360"/>
    <lineage>
        <taxon>Bacteria</taxon>
        <taxon>Pseudomonadati</taxon>
        <taxon>Pseudomonadota</taxon>
        <taxon>Alphaproteobacteria</taxon>
        <taxon>Hyphomicrobiales</taxon>
        <taxon>Methylobacteriaceae</taxon>
        <taxon>Microvirga</taxon>
    </lineage>
</organism>
<dbReference type="Pfam" id="PF10685">
    <property type="entry name" value="KGG"/>
    <property type="match status" value="2"/>
</dbReference>
<feature type="region of interest" description="Disordered" evidence="1">
    <location>
        <begin position="1"/>
        <end position="53"/>
    </location>
</feature>
<keyword evidence="3" id="KW-1185">Reference proteome</keyword>
<dbReference type="AlphaFoldDB" id="A0A5N7N458"/>
<comment type="caution">
    <text evidence="2">The sequence shown here is derived from an EMBL/GenBank/DDBJ whole genome shotgun (WGS) entry which is preliminary data.</text>
</comment>
<gene>
    <name evidence="2" type="ORF">FS320_36210</name>
</gene>
<dbReference type="InterPro" id="IPR019626">
    <property type="entry name" value="Stress-induced_KGG_rpt"/>
</dbReference>
<dbReference type="Proteomes" id="UP000403266">
    <property type="component" value="Unassembled WGS sequence"/>
</dbReference>
<accession>A0A5N7N458</accession>
<dbReference type="OrthoDB" id="4563254at2"/>
<proteinExistence type="predicted"/>
<evidence type="ECO:0000256" key="1">
    <source>
        <dbReference type="SAM" id="MobiDB-lite"/>
    </source>
</evidence>
<evidence type="ECO:0000313" key="2">
    <source>
        <dbReference type="EMBL" id="MPR30336.1"/>
    </source>
</evidence>
<sequence>MNPDKQRAAAAKGGRNVPAAKRTFARDPDLASRAGSKGGLASIPPKRPSRQAD</sequence>
<evidence type="ECO:0000313" key="3">
    <source>
        <dbReference type="Proteomes" id="UP000403266"/>
    </source>
</evidence>
<dbReference type="EMBL" id="VOSK01000348">
    <property type="protein sequence ID" value="MPR30336.1"/>
    <property type="molecule type" value="Genomic_DNA"/>
</dbReference>
<evidence type="ECO:0008006" key="4">
    <source>
        <dbReference type="Google" id="ProtNLM"/>
    </source>
</evidence>
<protein>
    <recommendedName>
        <fullName evidence="4">Stress-induced protein</fullName>
    </recommendedName>
</protein>
<reference evidence="2 3" key="1">
    <citation type="journal article" date="2019" name="Syst. Appl. Microbiol.">
        <title>Microvirga tunisiensis sp. nov., a root nodule symbiotic bacterium isolated from Lupinus micranthus and L. luteus grown in Northern Tunisia.</title>
        <authorList>
            <person name="Msaddak A."/>
            <person name="Rejili M."/>
            <person name="Duran D."/>
            <person name="Mars M."/>
            <person name="Palacios J.M."/>
            <person name="Ruiz-Argueso T."/>
            <person name="Rey L."/>
            <person name="Imperial J."/>
        </authorList>
    </citation>
    <scope>NUCLEOTIDE SEQUENCE [LARGE SCALE GENOMIC DNA]</scope>
    <source>
        <strain evidence="2 3">Lmie10</strain>
    </source>
</reference>
<name>A0A5N7N458_9HYPH</name>